<sequence>MLTLPTCQNDIPDRYKFLTTGAVATVSHAGLKRILLWNLAAEQVWEFQFSTVQCVEKYPPNGYKGKVLDMLKEKTPENSSGSIMIKIPPKLPARQHAAIQCMSLPKHPVIKSVLPN</sequence>
<protein>
    <submittedName>
        <fullName evidence="1">Uncharacterized protein</fullName>
    </submittedName>
</protein>
<dbReference type="Proteomes" id="UP000249056">
    <property type="component" value="Unassembled WGS sequence"/>
</dbReference>
<reference evidence="1 2" key="1">
    <citation type="submission" date="2018-06" db="EMBL/GenBank/DDBJ databases">
        <title>Genome Sequence of the Brown Rot Fungal Pathogen Monilinia fructigena.</title>
        <authorList>
            <person name="Landi L."/>
            <person name="De Miccolis Angelini R.M."/>
            <person name="Pollastro S."/>
            <person name="Abate D."/>
            <person name="Faretra F."/>
            <person name="Romanazzi G."/>
        </authorList>
    </citation>
    <scope>NUCLEOTIDE SEQUENCE [LARGE SCALE GENOMIC DNA]</scope>
    <source>
        <strain evidence="1 2">Mfrg269</strain>
    </source>
</reference>
<evidence type="ECO:0000313" key="2">
    <source>
        <dbReference type="Proteomes" id="UP000249056"/>
    </source>
</evidence>
<evidence type="ECO:0000313" key="1">
    <source>
        <dbReference type="EMBL" id="RAL65267.1"/>
    </source>
</evidence>
<organism evidence="1 2">
    <name type="scientific">Monilinia fructigena</name>
    <dbReference type="NCBI Taxonomy" id="38457"/>
    <lineage>
        <taxon>Eukaryota</taxon>
        <taxon>Fungi</taxon>
        <taxon>Dikarya</taxon>
        <taxon>Ascomycota</taxon>
        <taxon>Pezizomycotina</taxon>
        <taxon>Leotiomycetes</taxon>
        <taxon>Helotiales</taxon>
        <taxon>Sclerotiniaceae</taxon>
        <taxon>Monilinia</taxon>
    </lineage>
</organism>
<name>A0A395IYB2_9HELO</name>
<proteinExistence type="predicted"/>
<comment type="caution">
    <text evidence="1">The sequence shown here is derived from an EMBL/GenBank/DDBJ whole genome shotgun (WGS) entry which is preliminary data.</text>
</comment>
<dbReference type="AlphaFoldDB" id="A0A395IYB2"/>
<gene>
    <name evidence="1" type="ORF">DID88_001372</name>
</gene>
<keyword evidence="2" id="KW-1185">Reference proteome</keyword>
<accession>A0A395IYB2</accession>
<dbReference type="EMBL" id="QKRW01000011">
    <property type="protein sequence ID" value="RAL65267.1"/>
    <property type="molecule type" value="Genomic_DNA"/>
</dbReference>